<name>A0A7V7FXY3_9GAMM</name>
<evidence type="ECO:0000313" key="2">
    <source>
        <dbReference type="EMBL" id="KAA0011130.1"/>
    </source>
</evidence>
<gene>
    <name evidence="2" type="ORF">F0A17_13455</name>
</gene>
<sequence>MSGIRLSPGRPHEATPANERANIADPRDRELADPIIESQREEIAGRTMLVEDLDDERCHPLWRER</sequence>
<evidence type="ECO:0000313" key="3">
    <source>
        <dbReference type="Proteomes" id="UP000486760"/>
    </source>
</evidence>
<organism evidence="2 3">
    <name type="scientific">Billgrantia pellis</name>
    <dbReference type="NCBI Taxonomy" id="2606936"/>
    <lineage>
        <taxon>Bacteria</taxon>
        <taxon>Pseudomonadati</taxon>
        <taxon>Pseudomonadota</taxon>
        <taxon>Gammaproteobacteria</taxon>
        <taxon>Oceanospirillales</taxon>
        <taxon>Halomonadaceae</taxon>
        <taxon>Billgrantia</taxon>
    </lineage>
</organism>
<evidence type="ECO:0000256" key="1">
    <source>
        <dbReference type="SAM" id="MobiDB-lite"/>
    </source>
</evidence>
<accession>A0A7V7FXY3</accession>
<comment type="caution">
    <text evidence="2">The sequence shown here is derived from an EMBL/GenBank/DDBJ whole genome shotgun (WGS) entry which is preliminary data.</text>
</comment>
<dbReference type="RefSeq" id="WP_149328874.1">
    <property type="nucleotide sequence ID" value="NZ_VTPY01000005.1"/>
</dbReference>
<feature type="region of interest" description="Disordered" evidence="1">
    <location>
        <begin position="1"/>
        <end position="33"/>
    </location>
</feature>
<dbReference type="Proteomes" id="UP000486760">
    <property type="component" value="Unassembled WGS sequence"/>
</dbReference>
<protein>
    <submittedName>
        <fullName evidence="2">Uncharacterized protein</fullName>
    </submittedName>
</protein>
<dbReference type="AlphaFoldDB" id="A0A7V7FXY3"/>
<reference evidence="2 3" key="1">
    <citation type="submission" date="2019-08" db="EMBL/GenBank/DDBJ databases">
        <title>Bioinformatics analysis of the strain L3 and L5.</title>
        <authorList>
            <person name="Li X."/>
        </authorList>
    </citation>
    <scope>NUCLEOTIDE SEQUENCE [LARGE SCALE GENOMIC DNA]</scope>
    <source>
        <strain evidence="2 3">L5</strain>
    </source>
</reference>
<dbReference type="EMBL" id="VTPY01000005">
    <property type="protein sequence ID" value="KAA0011130.1"/>
    <property type="molecule type" value="Genomic_DNA"/>
</dbReference>
<keyword evidence="3" id="KW-1185">Reference proteome</keyword>
<proteinExistence type="predicted"/>